<reference evidence="1 2" key="1">
    <citation type="submission" date="2019-12" db="EMBL/GenBank/DDBJ databases">
        <title>complete genome sequences of Pseudomonas putida str. WP8-W18-CRE-01 isolated from wastewater treatment plant effluent.</title>
        <authorList>
            <person name="Sekizuka T."/>
            <person name="Itokawa K."/>
            <person name="Yatsu K."/>
            <person name="Inamine Y."/>
            <person name="Kuroda M."/>
        </authorList>
    </citation>
    <scope>NUCLEOTIDE SEQUENCE [LARGE SCALE GENOMIC DNA]</scope>
    <source>
        <strain evidence="1 2">WP8-W18-CRE-01</strain>
    </source>
</reference>
<dbReference type="EMBL" id="AP022227">
    <property type="protein sequence ID" value="BBT40935.1"/>
    <property type="molecule type" value="Genomic_DNA"/>
</dbReference>
<dbReference type="AlphaFoldDB" id="A0A6S5TZY6"/>
<name>A0A6S5TZY6_PSEPU</name>
<evidence type="ECO:0000313" key="2">
    <source>
        <dbReference type="Proteomes" id="UP000515680"/>
    </source>
</evidence>
<dbReference type="RefSeq" id="WP_182815720.1">
    <property type="nucleotide sequence ID" value="NZ_AP022227.1"/>
</dbReference>
<proteinExistence type="predicted"/>
<accession>A0A6S5TZY6</accession>
<dbReference type="Proteomes" id="UP000515680">
    <property type="component" value="Chromosome"/>
</dbReference>
<gene>
    <name evidence="1" type="ORF">WP8W18C01_32760</name>
</gene>
<sequence length="103" mass="11373">MTAEIFQFPATRRTHNNQVAANQAQRKKLAGWFRAIAQHIEGNEIEREPLAAMIVLSSAAGDEVLHVGYAADAVCIRQAGSAASRWSGLSYQRRGGNFFDRIK</sequence>
<organism evidence="1 2">
    <name type="scientific">Pseudomonas putida</name>
    <name type="common">Arthrobacter siderocapsulatus</name>
    <dbReference type="NCBI Taxonomy" id="303"/>
    <lineage>
        <taxon>Bacteria</taxon>
        <taxon>Pseudomonadati</taxon>
        <taxon>Pseudomonadota</taxon>
        <taxon>Gammaproteobacteria</taxon>
        <taxon>Pseudomonadales</taxon>
        <taxon>Pseudomonadaceae</taxon>
        <taxon>Pseudomonas</taxon>
    </lineage>
</organism>
<protein>
    <submittedName>
        <fullName evidence="1">Uncharacterized protein</fullName>
    </submittedName>
</protein>
<evidence type="ECO:0000313" key="1">
    <source>
        <dbReference type="EMBL" id="BBT40935.1"/>
    </source>
</evidence>